<accession>A0ABQ5U708</accession>
<proteinExistence type="inferred from homology"/>
<evidence type="ECO:0000256" key="6">
    <source>
        <dbReference type="ARBA" id="ARBA00022692"/>
    </source>
</evidence>
<keyword evidence="3 9" id="KW-0813">Transport</keyword>
<dbReference type="InterPro" id="IPR010129">
    <property type="entry name" value="T1SS_HlyD"/>
</dbReference>
<evidence type="ECO:0000256" key="4">
    <source>
        <dbReference type="ARBA" id="ARBA00022475"/>
    </source>
</evidence>
<evidence type="ECO:0000313" key="14">
    <source>
        <dbReference type="Proteomes" id="UP001161409"/>
    </source>
</evidence>
<reference evidence="13" key="2">
    <citation type="submission" date="2023-01" db="EMBL/GenBank/DDBJ databases">
        <title>Draft genome sequence of Sneathiella chinensis strain NBRC 103408.</title>
        <authorList>
            <person name="Sun Q."/>
            <person name="Mori K."/>
        </authorList>
    </citation>
    <scope>NUCLEOTIDE SEQUENCE</scope>
    <source>
        <strain evidence="13">NBRC 103408</strain>
    </source>
</reference>
<comment type="caution">
    <text evidence="13">The sequence shown here is derived from an EMBL/GenBank/DDBJ whole genome shotgun (WGS) entry which is preliminary data.</text>
</comment>
<keyword evidence="14" id="KW-1185">Reference proteome</keyword>
<evidence type="ECO:0000256" key="10">
    <source>
        <dbReference type="SAM" id="Coils"/>
    </source>
</evidence>
<dbReference type="EMBL" id="BSNF01000010">
    <property type="protein sequence ID" value="GLQ07935.1"/>
    <property type="molecule type" value="Genomic_DNA"/>
</dbReference>
<dbReference type="InterPro" id="IPR058781">
    <property type="entry name" value="HH_AprE-like"/>
</dbReference>
<dbReference type="Pfam" id="PF25994">
    <property type="entry name" value="HH_AprE"/>
    <property type="match status" value="1"/>
</dbReference>
<keyword evidence="4 9" id="KW-1003">Cell membrane</keyword>
<dbReference type="Gene3D" id="2.40.50.100">
    <property type="match status" value="1"/>
</dbReference>
<dbReference type="Pfam" id="PF26002">
    <property type="entry name" value="Beta-barrel_AprE"/>
    <property type="match status" value="1"/>
</dbReference>
<feature type="domain" description="AprE-like long alpha-helical hairpin" evidence="11">
    <location>
        <begin position="95"/>
        <end position="284"/>
    </location>
</feature>
<evidence type="ECO:0000313" key="13">
    <source>
        <dbReference type="EMBL" id="GLQ07935.1"/>
    </source>
</evidence>
<evidence type="ECO:0000259" key="11">
    <source>
        <dbReference type="Pfam" id="PF25994"/>
    </source>
</evidence>
<evidence type="ECO:0000256" key="8">
    <source>
        <dbReference type="ARBA" id="ARBA00023136"/>
    </source>
</evidence>
<keyword evidence="5 9" id="KW-0997">Cell inner membrane</keyword>
<dbReference type="Proteomes" id="UP001161409">
    <property type="component" value="Unassembled WGS sequence"/>
</dbReference>
<evidence type="ECO:0000256" key="3">
    <source>
        <dbReference type="ARBA" id="ARBA00022448"/>
    </source>
</evidence>
<evidence type="ECO:0000256" key="2">
    <source>
        <dbReference type="ARBA" id="ARBA00009477"/>
    </source>
</evidence>
<dbReference type="InterPro" id="IPR058982">
    <property type="entry name" value="Beta-barrel_AprE"/>
</dbReference>
<name>A0ABQ5U708_9PROT</name>
<evidence type="ECO:0000256" key="5">
    <source>
        <dbReference type="ARBA" id="ARBA00022519"/>
    </source>
</evidence>
<protein>
    <recommendedName>
        <fullName evidence="9">Membrane fusion protein (MFP) family protein</fullName>
    </recommendedName>
</protein>
<sequence>MWKREGAPGTGEVIGVSRPVIAGLVIVFLFFGVFLGWAAFAPLGSAAIARGTVSVEGNRKTVQHLEGGIVGEILVKDGDFVNKGQVLIKLDETQARASLAILSGRKTVALAEQARLIAERDRADKITFDPWLLERQDEPNVREAMLGQQNIFEARRLAYEGQITILEQKIAQLDEEVIGLEGQIASAEEQLALIQDELKDVEELVRKQLAKRTRLRSLQRTAAELTGVKGQSIAKIAQTKQAIGEIRLQITELGNSVLNEAVAQLRDVQSLLFDLSEQERSALDILNRTEVRAPNSGLVVNLQVYTTGGVIQPGSALLDIVPVDEKLVVGAEVNPTDIESVHIGAKAQIRFPAFSQRSTKPVDGTVVSVSADSLLNERTGTYYYQAQVEIESLEGSNISLEQLRPGMQADVMIATGERTALDYFLDPILASFSRGMTEQ</sequence>
<keyword evidence="8 9" id="KW-0472">Membrane</keyword>
<reference evidence="13" key="1">
    <citation type="journal article" date="2014" name="Int. J. Syst. Evol. Microbiol.">
        <title>Complete genome of a new Firmicutes species belonging to the dominant human colonic microbiota ('Ruminococcus bicirculans') reveals two chromosomes and a selective capacity to utilize plant glucans.</title>
        <authorList>
            <consortium name="NISC Comparative Sequencing Program"/>
            <person name="Wegmann U."/>
            <person name="Louis P."/>
            <person name="Goesmann A."/>
            <person name="Henrissat B."/>
            <person name="Duncan S.H."/>
            <person name="Flint H.J."/>
        </authorList>
    </citation>
    <scope>NUCLEOTIDE SEQUENCE</scope>
    <source>
        <strain evidence="13">NBRC 103408</strain>
    </source>
</reference>
<evidence type="ECO:0000256" key="9">
    <source>
        <dbReference type="RuleBase" id="RU365093"/>
    </source>
</evidence>
<feature type="transmembrane region" description="Helical" evidence="9">
    <location>
        <begin position="20"/>
        <end position="40"/>
    </location>
</feature>
<comment type="subcellular location">
    <subcellularLocation>
        <location evidence="1 9">Cell inner membrane</location>
        <topology evidence="1 9">Single-pass membrane protein</topology>
    </subcellularLocation>
</comment>
<keyword evidence="6 9" id="KW-0812">Transmembrane</keyword>
<organism evidence="13 14">
    <name type="scientific">Sneathiella chinensis</name>
    <dbReference type="NCBI Taxonomy" id="349750"/>
    <lineage>
        <taxon>Bacteria</taxon>
        <taxon>Pseudomonadati</taxon>
        <taxon>Pseudomonadota</taxon>
        <taxon>Alphaproteobacteria</taxon>
        <taxon>Sneathiellales</taxon>
        <taxon>Sneathiellaceae</taxon>
        <taxon>Sneathiella</taxon>
    </lineage>
</organism>
<feature type="domain" description="AprE-like beta-barrel" evidence="12">
    <location>
        <begin position="327"/>
        <end position="416"/>
    </location>
</feature>
<evidence type="ECO:0000259" key="12">
    <source>
        <dbReference type="Pfam" id="PF26002"/>
    </source>
</evidence>
<comment type="similarity">
    <text evidence="2 9">Belongs to the membrane fusion protein (MFP) (TC 8.A.1) family.</text>
</comment>
<dbReference type="PRINTS" id="PR01490">
    <property type="entry name" value="RTXTOXIND"/>
</dbReference>
<dbReference type="Gene3D" id="2.40.30.170">
    <property type="match status" value="1"/>
</dbReference>
<dbReference type="PANTHER" id="PTHR30386:SF17">
    <property type="entry name" value="ALKALINE PROTEASE SECRETION PROTEIN APRE"/>
    <property type="match status" value="1"/>
</dbReference>
<feature type="coiled-coil region" evidence="10">
    <location>
        <begin position="156"/>
        <end position="211"/>
    </location>
</feature>
<dbReference type="PANTHER" id="PTHR30386">
    <property type="entry name" value="MEMBRANE FUSION SUBUNIT OF EMRAB-TOLC MULTIDRUG EFFLUX PUMP"/>
    <property type="match status" value="1"/>
</dbReference>
<gene>
    <name evidence="13" type="ORF">GCM10007924_31570</name>
</gene>
<dbReference type="RefSeq" id="WP_169561940.1">
    <property type="nucleotide sequence ID" value="NZ_BSNF01000010.1"/>
</dbReference>
<dbReference type="InterPro" id="IPR050739">
    <property type="entry name" value="MFP"/>
</dbReference>
<dbReference type="NCBIfam" id="TIGR01843">
    <property type="entry name" value="type_I_hlyD"/>
    <property type="match status" value="1"/>
</dbReference>
<evidence type="ECO:0000256" key="1">
    <source>
        <dbReference type="ARBA" id="ARBA00004377"/>
    </source>
</evidence>
<keyword evidence="10" id="KW-0175">Coiled coil</keyword>
<keyword evidence="7 9" id="KW-1133">Transmembrane helix</keyword>
<evidence type="ECO:0000256" key="7">
    <source>
        <dbReference type="ARBA" id="ARBA00022989"/>
    </source>
</evidence>